<sequence length="180" mass="19150">MSRPTLRSALRPLISSPTPASSSTLPLSRPASTASAWPSKTHLSRRSTPTHPNPLPALYPKRVVLSDGSTFTAHLTAPSPATIRLTRDVTNNPIWAPGTEKRGLGEGAEEGRVGRFRRRFEGLSGEAEGLGDGEGEVAAESGEGGKKEPKKRAFAETDLEWMSEGAIEEKVGAGKPKGKR</sequence>
<gene>
    <name evidence="2" type="ORF">MKK02DRAFT_34129</name>
</gene>
<dbReference type="Gene3D" id="6.20.130.10">
    <property type="match status" value="1"/>
</dbReference>
<keyword evidence="3" id="KW-1185">Reference proteome</keyword>
<dbReference type="GO" id="GO:0005762">
    <property type="term" value="C:mitochondrial large ribosomal subunit"/>
    <property type="evidence" value="ECO:0007669"/>
    <property type="project" value="InterPro"/>
</dbReference>
<reference evidence="2" key="1">
    <citation type="journal article" date="2022" name="G3 (Bethesda)">
        <title>High quality genome of the basidiomycete yeast Dioszegia hungarica PDD-24b-2 isolated from cloud water.</title>
        <authorList>
            <person name="Jarrige D."/>
            <person name="Haridas S."/>
            <person name="Bleykasten-Grosshans C."/>
            <person name="Joly M."/>
            <person name="Nadalig T."/>
            <person name="Sancelme M."/>
            <person name="Vuilleumier S."/>
            <person name="Grigoriev I.V."/>
            <person name="Amato P."/>
            <person name="Bringel F."/>
        </authorList>
    </citation>
    <scope>NUCLEOTIDE SEQUENCE</scope>
    <source>
        <strain evidence="2">PDD-24b-2</strain>
    </source>
</reference>
<protein>
    <recommendedName>
        <fullName evidence="4">50S ribosomal protein L36</fullName>
    </recommendedName>
</protein>
<feature type="region of interest" description="Disordered" evidence="1">
    <location>
        <begin position="91"/>
        <end position="180"/>
    </location>
</feature>
<feature type="compositionally biased region" description="Low complexity" evidence="1">
    <location>
        <begin position="12"/>
        <end position="33"/>
    </location>
</feature>
<evidence type="ECO:0000256" key="1">
    <source>
        <dbReference type="SAM" id="MobiDB-lite"/>
    </source>
</evidence>
<feature type="region of interest" description="Disordered" evidence="1">
    <location>
        <begin position="1"/>
        <end position="59"/>
    </location>
</feature>
<dbReference type="RefSeq" id="XP_052946864.1">
    <property type="nucleotide sequence ID" value="XM_053088856.1"/>
</dbReference>
<evidence type="ECO:0000313" key="2">
    <source>
        <dbReference type="EMBL" id="KAI9637087.1"/>
    </source>
</evidence>
<evidence type="ECO:0008006" key="4">
    <source>
        <dbReference type="Google" id="ProtNLM"/>
    </source>
</evidence>
<dbReference type="GeneID" id="77728061"/>
<organism evidence="2 3">
    <name type="scientific">Dioszegia hungarica</name>
    <dbReference type="NCBI Taxonomy" id="4972"/>
    <lineage>
        <taxon>Eukaryota</taxon>
        <taxon>Fungi</taxon>
        <taxon>Dikarya</taxon>
        <taxon>Basidiomycota</taxon>
        <taxon>Agaricomycotina</taxon>
        <taxon>Tremellomycetes</taxon>
        <taxon>Tremellales</taxon>
        <taxon>Bulleribasidiaceae</taxon>
        <taxon>Dioszegia</taxon>
    </lineage>
</organism>
<dbReference type="EMBL" id="JAKWFO010000005">
    <property type="protein sequence ID" value="KAI9637087.1"/>
    <property type="molecule type" value="Genomic_DNA"/>
</dbReference>
<dbReference type="PANTHER" id="PTHR28174">
    <property type="entry name" value="54S RIBOSOMAL PROTEIN L36, MITOCHONDRIAL"/>
    <property type="match status" value="1"/>
</dbReference>
<comment type="caution">
    <text evidence="2">The sequence shown here is derived from an EMBL/GenBank/DDBJ whole genome shotgun (WGS) entry which is preliminary data.</text>
</comment>
<accession>A0AA38HBE0</accession>
<dbReference type="PANTHER" id="PTHR28174:SF1">
    <property type="entry name" value="LARGE RIBOSOMAL SUBUNIT PROTEIN BL31M"/>
    <property type="match status" value="1"/>
</dbReference>
<dbReference type="GO" id="GO:0003735">
    <property type="term" value="F:structural constituent of ribosome"/>
    <property type="evidence" value="ECO:0007669"/>
    <property type="project" value="InterPro"/>
</dbReference>
<dbReference type="GO" id="GO:0032543">
    <property type="term" value="P:mitochondrial translation"/>
    <property type="evidence" value="ECO:0007669"/>
    <property type="project" value="InterPro"/>
</dbReference>
<dbReference type="InterPro" id="IPR034600">
    <property type="entry name" value="Ribosomal_bL31m"/>
</dbReference>
<dbReference type="Proteomes" id="UP001164286">
    <property type="component" value="Unassembled WGS sequence"/>
</dbReference>
<feature type="compositionally biased region" description="Basic and acidic residues" evidence="1">
    <location>
        <begin position="143"/>
        <end position="155"/>
    </location>
</feature>
<feature type="compositionally biased region" description="Basic and acidic residues" evidence="1">
    <location>
        <begin position="99"/>
        <end position="113"/>
    </location>
</feature>
<name>A0AA38HBE0_9TREE</name>
<evidence type="ECO:0000313" key="3">
    <source>
        <dbReference type="Proteomes" id="UP001164286"/>
    </source>
</evidence>
<dbReference type="AlphaFoldDB" id="A0AA38HBE0"/>
<proteinExistence type="predicted"/>